<comment type="caution">
    <text evidence="1">The sequence shown here is derived from an EMBL/GenBank/DDBJ whole genome shotgun (WGS) entry which is preliminary data.</text>
</comment>
<proteinExistence type="predicted"/>
<name>A0ABQ5DJL9_9ASTR</name>
<protein>
    <submittedName>
        <fullName evidence="1">Uncharacterized protein</fullName>
    </submittedName>
</protein>
<dbReference type="EMBL" id="BQNB010015307">
    <property type="protein sequence ID" value="GJT38488.1"/>
    <property type="molecule type" value="Genomic_DNA"/>
</dbReference>
<dbReference type="PANTHER" id="PTHR33067:SF9">
    <property type="entry name" value="RNA-DIRECTED DNA POLYMERASE"/>
    <property type="match status" value="1"/>
</dbReference>
<sequence>MARTPFDEELLAVYPKTSYQRKLEDPWPISYSICEFSGINYMQRLGDLSASINLMPYSVWKNLSLPELTPTCMTLELADRSISEPIGIAEDVYVTEFLRRLALIDVYEGENNPFVLAGEAHYI</sequence>
<keyword evidence="2" id="KW-1185">Reference proteome</keyword>
<organism evidence="1 2">
    <name type="scientific">Tanacetum coccineum</name>
    <dbReference type="NCBI Taxonomy" id="301880"/>
    <lineage>
        <taxon>Eukaryota</taxon>
        <taxon>Viridiplantae</taxon>
        <taxon>Streptophyta</taxon>
        <taxon>Embryophyta</taxon>
        <taxon>Tracheophyta</taxon>
        <taxon>Spermatophyta</taxon>
        <taxon>Magnoliopsida</taxon>
        <taxon>eudicotyledons</taxon>
        <taxon>Gunneridae</taxon>
        <taxon>Pentapetalae</taxon>
        <taxon>asterids</taxon>
        <taxon>campanulids</taxon>
        <taxon>Asterales</taxon>
        <taxon>Asteraceae</taxon>
        <taxon>Asteroideae</taxon>
        <taxon>Anthemideae</taxon>
        <taxon>Anthemidinae</taxon>
        <taxon>Tanacetum</taxon>
    </lineage>
</organism>
<reference evidence="1" key="1">
    <citation type="journal article" date="2022" name="Int. J. Mol. Sci.">
        <title>Draft Genome of Tanacetum Coccineum: Genomic Comparison of Closely Related Tanacetum-Family Plants.</title>
        <authorList>
            <person name="Yamashiro T."/>
            <person name="Shiraishi A."/>
            <person name="Nakayama K."/>
            <person name="Satake H."/>
        </authorList>
    </citation>
    <scope>NUCLEOTIDE SEQUENCE</scope>
</reference>
<accession>A0ABQ5DJL9</accession>
<evidence type="ECO:0000313" key="2">
    <source>
        <dbReference type="Proteomes" id="UP001151760"/>
    </source>
</evidence>
<evidence type="ECO:0000313" key="1">
    <source>
        <dbReference type="EMBL" id="GJT38488.1"/>
    </source>
</evidence>
<dbReference type="PANTHER" id="PTHR33067">
    <property type="entry name" value="RNA-DIRECTED DNA POLYMERASE-RELATED"/>
    <property type="match status" value="1"/>
</dbReference>
<dbReference type="Proteomes" id="UP001151760">
    <property type="component" value="Unassembled WGS sequence"/>
</dbReference>
<gene>
    <name evidence="1" type="ORF">Tco_0938353</name>
</gene>
<reference evidence="1" key="2">
    <citation type="submission" date="2022-01" db="EMBL/GenBank/DDBJ databases">
        <authorList>
            <person name="Yamashiro T."/>
            <person name="Shiraishi A."/>
            <person name="Satake H."/>
            <person name="Nakayama K."/>
        </authorList>
    </citation>
    <scope>NUCLEOTIDE SEQUENCE</scope>
</reference>